<evidence type="ECO:0000256" key="6">
    <source>
        <dbReference type="PROSITE-ProRule" id="PRU00453"/>
    </source>
</evidence>
<dbReference type="GO" id="GO:0070761">
    <property type="term" value="C:pre-snoRNP complex"/>
    <property type="evidence" value="ECO:0007669"/>
    <property type="project" value="TreeGrafter"/>
</dbReference>
<organism evidence="8 9">
    <name type="scientific">Trichobilharzia regenti</name>
    <name type="common">Nasal bird schistosome</name>
    <dbReference type="NCBI Taxonomy" id="157069"/>
    <lineage>
        <taxon>Eukaryota</taxon>
        <taxon>Metazoa</taxon>
        <taxon>Spiralia</taxon>
        <taxon>Lophotrochozoa</taxon>
        <taxon>Platyhelminthes</taxon>
        <taxon>Trematoda</taxon>
        <taxon>Digenea</taxon>
        <taxon>Strigeidida</taxon>
        <taxon>Schistosomatoidea</taxon>
        <taxon>Schistosomatidae</taxon>
        <taxon>Trichobilharzia</taxon>
    </lineage>
</organism>
<dbReference type="CDD" id="cd23023">
    <property type="entry name" value="zf-HIT_BCD1"/>
    <property type="match status" value="1"/>
</dbReference>
<keyword evidence="8" id="KW-1185">Reference proteome</keyword>
<dbReference type="GO" id="GO:0048254">
    <property type="term" value="P:snoRNA localization"/>
    <property type="evidence" value="ECO:0007669"/>
    <property type="project" value="TreeGrafter"/>
</dbReference>
<dbReference type="PANTHER" id="PTHR13483">
    <property type="entry name" value="BOX C_D SNORNA PROTEIN 1-RELATED"/>
    <property type="match status" value="1"/>
</dbReference>
<dbReference type="Pfam" id="PF04438">
    <property type="entry name" value="zf-HIT"/>
    <property type="match status" value="1"/>
</dbReference>
<protein>
    <recommendedName>
        <fullName evidence="7">HIT-type domain-containing protein</fullName>
    </recommendedName>
</protein>
<evidence type="ECO:0000256" key="1">
    <source>
        <dbReference type="ARBA" id="ARBA00022723"/>
    </source>
</evidence>
<feature type="domain" description="HIT-type" evidence="7">
    <location>
        <begin position="24"/>
        <end position="58"/>
    </location>
</feature>
<proteinExistence type="inferred from homology"/>
<dbReference type="Gene3D" id="3.30.60.190">
    <property type="match status" value="1"/>
</dbReference>
<keyword evidence="2 6" id="KW-0863">Zinc-finger</keyword>
<name>A0AA85IV08_TRIRE</name>
<evidence type="ECO:0000256" key="3">
    <source>
        <dbReference type="ARBA" id="ARBA00022833"/>
    </source>
</evidence>
<comment type="function">
    <text evidence="4">Required for box C/D snoRNAs accumulation involved in snoRNA processing, snoRNA transport to the nucleolus and ribosome biogenesis.</text>
</comment>
<dbReference type="GO" id="GO:0000463">
    <property type="term" value="P:maturation of LSU-rRNA from tricistronic rRNA transcript (SSU-rRNA, 5.8S rRNA, LSU-rRNA)"/>
    <property type="evidence" value="ECO:0007669"/>
    <property type="project" value="TreeGrafter"/>
</dbReference>
<sequence>MSVEDPKPMDCSPINNNNNANRLCAICLENEFKYKCPKCEIKTCSLSCCNNHKSQFNCNGICDTVTYCRRENYSTFLFQRDYRLLEEIDRRNADREKQLLSLSHRNTGRIRKRNQLVKLAREYGITLRLSPTLILSRTKVNRTRIHIQKDEPKSILWSVEFNLMPLQADTTPVVVVFDQSKSLRLVVHDQEQQTRLCNIWDDHVLNVSSEKQDSLITYSPPRSPPFGKISSWLHCATNRSSDPANSMNKVYFYVKVQEISVPQIDEDVKTTLTRRYKYVEIFTTNRLINIL</sequence>
<dbReference type="SUPFAM" id="SSF144232">
    <property type="entry name" value="HIT/MYND zinc finger-like"/>
    <property type="match status" value="1"/>
</dbReference>
<evidence type="ECO:0000313" key="9">
    <source>
        <dbReference type="WBParaSite" id="TREG1_123940.1"/>
    </source>
</evidence>
<dbReference type="WBParaSite" id="TREG1_123940.1">
    <property type="protein sequence ID" value="TREG1_123940.1"/>
    <property type="gene ID" value="TREG1_123940"/>
</dbReference>
<comment type="similarity">
    <text evidence="5">Belongs to the BCD1 family.</text>
</comment>
<evidence type="ECO:0000259" key="7">
    <source>
        <dbReference type="PROSITE" id="PS51083"/>
    </source>
</evidence>
<accession>A0AA85IV08</accession>
<evidence type="ECO:0000256" key="4">
    <source>
        <dbReference type="ARBA" id="ARBA00049598"/>
    </source>
</evidence>
<keyword evidence="1" id="KW-0479">Metal-binding</keyword>
<dbReference type="Pfam" id="PF25790">
    <property type="entry name" value="BCD1"/>
    <property type="match status" value="1"/>
</dbReference>
<dbReference type="GO" id="GO:0005634">
    <property type="term" value="C:nucleus"/>
    <property type="evidence" value="ECO:0007669"/>
    <property type="project" value="TreeGrafter"/>
</dbReference>
<dbReference type="AlphaFoldDB" id="A0AA85IV08"/>
<dbReference type="PROSITE" id="PS51083">
    <property type="entry name" value="ZF_HIT"/>
    <property type="match status" value="1"/>
</dbReference>
<keyword evidence="3" id="KW-0862">Zinc</keyword>
<dbReference type="InterPro" id="IPR007529">
    <property type="entry name" value="Znf_HIT"/>
</dbReference>
<reference evidence="8" key="1">
    <citation type="submission" date="2022-06" db="EMBL/GenBank/DDBJ databases">
        <authorList>
            <person name="Berger JAMES D."/>
            <person name="Berger JAMES D."/>
        </authorList>
    </citation>
    <scope>NUCLEOTIDE SEQUENCE [LARGE SCALE GENOMIC DNA]</scope>
</reference>
<evidence type="ECO:0000313" key="8">
    <source>
        <dbReference type="Proteomes" id="UP000050795"/>
    </source>
</evidence>
<evidence type="ECO:0000256" key="2">
    <source>
        <dbReference type="ARBA" id="ARBA00022771"/>
    </source>
</evidence>
<dbReference type="GO" id="GO:0000492">
    <property type="term" value="P:box C/D snoRNP assembly"/>
    <property type="evidence" value="ECO:0007669"/>
    <property type="project" value="TreeGrafter"/>
</dbReference>
<dbReference type="InterPro" id="IPR057721">
    <property type="entry name" value="BCD1_alpha/beta"/>
</dbReference>
<evidence type="ECO:0000256" key="5">
    <source>
        <dbReference type="ARBA" id="ARBA00049654"/>
    </source>
</evidence>
<dbReference type="Proteomes" id="UP000050795">
    <property type="component" value="Unassembled WGS sequence"/>
</dbReference>
<dbReference type="GO" id="GO:0008270">
    <property type="term" value="F:zinc ion binding"/>
    <property type="evidence" value="ECO:0007669"/>
    <property type="project" value="UniProtKB-UniRule"/>
</dbReference>
<reference evidence="9" key="2">
    <citation type="submission" date="2023-11" db="UniProtKB">
        <authorList>
            <consortium name="WormBaseParasite"/>
        </authorList>
    </citation>
    <scope>IDENTIFICATION</scope>
</reference>
<dbReference type="InterPro" id="IPR051639">
    <property type="entry name" value="BCD1"/>
</dbReference>